<evidence type="ECO:0000313" key="2">
    <source>
        <dbReference type="EMBL" id="KOO25559.1"/>
    </source>
</evidence>
<evidence type="ECO:0000313" key="3">
    <source>
        <dbReference type="Proteomes" id="UP000037460"/>
    </source>
</evidence>
<dbReference type="AlphaFoldDB" id="A0A0M0JG60"/>
<proteinExistence type="predicted"/>
<reference evidence="3" key="1">
    <citation type="journal article" date="2015" name="PLoS Genet.">
        <title>Genome Sequence and Transcriptome Analyses of Chrysochromulina tobin: Metabolic Tools for Enhanced Algal Fitness in the Prominent Order Prymnesiales (Haptophyceae).</title>
        <authorList>
            <person name="Hovde B.T."/>
            <person name="Deodato C.R."/>
            <person name="Hunsperger H.M."/>
            <person name="Ryken S.A."/>
            <person name="Yost W."/>
            <person name="Jha R.K."/>
            <person name="Patterson J."/>
            <person name="Monnat R.J. Jr."/>
            <person name="Barlow S.B."/>
            <person name="Starkenburg S.R."/>
            <person name="Cattolico R.A."/>
        </authorList>
    </citation>
    <scope>NUCLEOTIDE SEQUENCE</scope>
    <source>
        <strain evidence="3">CCMP291</strain>
    </source>
</reference>
<dbReference type="EMBL" id="JWZX01002959">
    <property type="protein sequence ID" value="KOO25559.1"/>
    <property type="molecule type" value="Genomic_DNA"/>
</dbReference>
<comment type="caution">
    <text evidence="2">The sequence shown here is derived from an EMBL/GenBank/DDBJ whole genome shotgun (WGS) entry which is preliminary data.</text>
</comment>
<keyword evidence="3" id="KW-1185">Reference proteome</keyword>
<protein>
    <recommendedName>
        <fullName evidence="4">PDZ domain-containing protein</fullName>
    </recommendedName>
</protein>
<feature type="region of interest" description="Disordered" evidence="1">
    <location>
        <begin position="1"/>
        <end position="29"/>
    </location>
</feature>
<feature type="region of interest" description="Disordered" evidence="1">
    <location>
        <begin position="255"/>
        <end position="300"/>
    </location>
</feature>
<name>A0A0M0JG60_9EUKA</name>
<evidence type="ECO:0008006" key="4">
    <source>
        <dbReference type="Google" id="ProtNLM"/>
    </source>
</evidence>
<dbReference type="Proteomes" id="UP000037460">
    <property type="component" value="Unassembled WGS sequence"/>
</dbReference>
<evidence type="ECO:0000256" key="1">
    <source>
        <dbReference type="SAM" id="MobiDB-lite"/>
    </source>
</evidence>
<organism evidence="2 3">
    <name type="scientific">Chrysochromulina tobinii</name>
    <dbReference type="NCBI Taxonomy" id="1460289"/>
    <lineage>
        <taxon>Eukaryota</taxon>
        <taxon>Haptista</taxon>
        <taxon>Haptophyta</taxon>
        <taxon>Prymnesiophyceae</taxon>
        <taxon>Prymnesiales</taxon>
        <taxon>Chrysochromulinaceae</taxon>
        <taxon>Chrysochromulina</taxon>
    </lineage>
</organism>
<accession>A0A0M0JG60</accession>
<sequence length="300" mass="33573">MDDNAGVGTERGVGTSSNGGGTSSDHDFTALEPTTLSVKVERLRRLYKADDYVHTVRRGEDGTFGLGLSEDNEIIAFYHEQNTDKLRLGDQVRSVGSVPLVREKLAVLLQRHFSACETVELHISRSSFVEEKVERSGEVFAALELRDRRGENLDEWTSELWELKTDAVWGTFWTVPIQPRTHTICVGLRESHLFSEPLIGCVEIPIASLAKETLDCRWYALRAEDAEHDSREIEGEILLTTRRFYSSASICPDRAAFSENDSDDDWEPSGPVTHESMPMAPIDEPADLAVDLPVTHGSRR</sequence>
<gene>
    <name evidence="2" type="ORF">Ctob_007579</name>
</gene>